<keyword evidence="6 9" id="KW-0464">Manganese</keyword>
<sequence>MGAQHQPLLYVFAFGALHQLPPQPNQPRSREPLDHAESLQSHQFCENRLVKKIALLGSTGSIGQSTLSICESHPDRFHPIALAAGSNLEVAFAQCQRWRPQVVSIATEALADELSARLKATGINGIEVVYGTAGTVRVATLPEADFVVSAIVGVAGLEATYAAVLAGKTVGLANKECLVAAGDLILAAAREHSVDLLPIDSEHNAIHQCLRGGSASEVKQIWLTASGGPFRNTPLADFEHITPAQALKHPTWVMGQRITIDSATMLNKGLEIIEACRLFNLPPAQVRVTVHPQSTIHSLVEYVDGSILAQISVTDMRLPILYALAWPERVPSDLTFDMAALSHLDFQQPDFERFPCLRLAYEAAAASQNHCIALNAADEIAVEAFLAGKLPFLGIPRTIEQVLALTTSGSPASIPEVLAADRAARELARELVAR</sequence>
<dbReference type="GO" id="GO:0051484">
    <property type="term" value="P:isopentenyl diphosphate biosynthetic process, methylerythritol 4-phosphate pathway involved in terpenoid biosynthetic process"/>
    <property type="evidence" value="ECO:0007669"/>
    <property type="project" value="UniProtKB-ARBA"/>
</dbReference>
<dbReference type="HAMAP" id="MF_00183">
    <property type="entry name" value="DXP_reductoisom"/>
    <property type="match status" value="1"/>
</dbReference>
<feature type="binding site" evidence="9">
    <location>
        <position position="60"/>
    </location>
    <ligand>
        <name>NADPH</name>
        <dbReference type="ChEBI" id="CHEBI:57783"/>
    </ligand>
</feature>
<dbReference type="InterPro" id="IPR026877">
    <property type="entry name" value="DXPR_C"/>
</dbReference>
<keyword evidence="5 9" id="KW-0560">Oxidoreductase</keyword>
<keyword evidence="4 9" id="KW-0521">NADP</keyword>
<dbReference type="InterPro" id="IPR013644">
    <property type="entry name" value="DXP_reductoisomerase_C"/>
</dbReference>
<dbReference type="EC" id="1.1.1.267" evidence="9"/>
<dbReference type="GO" id="GO:0030604">
    <property type="term" value="F:1-deoxy-D-xylulose-5-phosphate reductoisomerase activity"/>
    <property type="evidence" value="ECO:0007669"/>
    <property type="project" value="UniProtKB-UniRule"/>
</dbReference>
<feature type="binding site" evidence="9">
    <location>
        <position position="85"/>
    </location>
    <ligand>
        <name>NADPH</name>
        <dbReference type="ChEBI" id="CHEBI:57783"/>
    </ligand>
</feature>
<dbReference type="Gene3D" id="3.40.50.720">
    <property type="entry name" value="NAD(P)-binding Rossmann-like Domain"/>
    <property type="match status" value="1"/>
</dbReference>
<dbReference type="GO" id="GO:0030145">
    <property type="term" value="F:manganese ion binding"/>
    <property type="evidence" value="ECO:0007669"/>
    <property type="project" value="TreeGrafter"/>
</dbReference>
<dbReference type="InterPro" id="IPR036169">
    <property type="entry name" value="DXPR_C_sf"/>
</dbReference>
<dbReference type="AlphaFoldDB" id="A0A7W7ZRJ8"/>
<feature type="binding site" evidence="9">
    <location>
        <position position="271"/>
    </location>
    <ligand>
        <name>Mn(2+)</name>
        <dbReference type="ChEBI" id="CHEBI:29035"/>
    </ligand>
</feature>
<evidence type="ECO:0000259" key="12">
    <source>
        <dbReference type="Pfam" id="PF13288"/>
    </source>
</evidence>
<feature type="binding site" evidence="9">
    <location>
        <position position="175"/>
    </location>
    <ligand>
        <name>1-deoxy-D-xylulose 5-phosphate</name>
        <dbReference type="ChEBI" id="CHEBI:57792"/>
    </ligand>
</feature>
<protein>
    <recommendedName>
        <fullName evidence="9">1-deoxy-D-xylulose 5-phosphate reductoisomerase</fullName>
        <shortName evidence="9">DXP reductoisomerase</shortName>
        <ecNumber evidence="9">1.1.1.267</ecNumber>
    </recommendedName>
    <alternativeName>
        <fullName evidence="9">1-deoxyxylulose-5-phosphate reductoisomerase</fullName>
    </alternativeName>
    <alternativeName>
        <fullName evidence="9">2-C-methyl-D-erythritol 4-phosphate synthase</fullName>
    </alternativeName>
</protein>
<feature type="binding site" evidence="9">
    <location>
        <position position="174"/>
    </location>
    <ligand>
        <name>NADPH</name>
        <dbReference type="ChEBI" id="CHEBI:57783"/>
    </ligand>
</feature>
<name>A0A7W7ZRJ8_9BACT</name>
<evidence type="ECO:0000256" key="7">
    <source>
        <dbReference type="ARBA" id="ARBA00023229"/>
    </source>
</evidence>
<evidence type="ECO:0000256" key="3">
    <source>
        <dbReference type="ARBA" id="ARBA00022723"/>
    </source>
</evidence>
<evidence type="ECO:0000256" key="5">
    <source>
        <dbReference type="ARBA" id="ARBA00023002"/>
    </source>
</evidence>
<dbReference type="PIRSF" id="PIRSF006205">
    <property type="entry name" value="Dxp_reductismrs"/>
    <property type="match status" value="1"/>
</dbReference>
<dbReference type="SUPFAM" id="SSF69055">
    <property type="entry name" value="1-deoxy-D-xylulose-5-phosphate reductoisomerase, C-terminal domain"/>
    <property type="match status" value="1"/>
</dbReference>
<dbReference type="UniPathway" id="UPA00056">
    <property type="reaction ID" value="UER00092"/>
</dbReference>
<dbReference type="FunFam" id="3.40.50.720:FF:000045">
    <property type="entry name" value="1-deoxy-D-xylulose 5-phosphate reductoisomerase"/>
    <property type="match status" value="1"/>
</dbReference>
<feature type="binding site" evidence="9">
    <location>
        <position position="62"/>
    </location>
    <ligand>
        <name>NADPH</name>
        <dbReference type="ChEBI" id="CHEBI:57783"/>
    </ligand>
</feature>
<feature type="binding site" evidence="9">
    <location>
        <position position="268"/>
    </location>
    <ligand>
        <name>1-deoxy-D-xylulose 5-phosphate</name>
        <dbReference type="ChEBI" id="CHEBI:57792"/>
    </ligand>
</feature>
<keyword evidence="3 9" id="KW-0479">Metal-binding</keyword>
<dbReference type="Pfam" id="PF02670">
    <property type="entry name" value="DXP_reductoisom"/>
    <property type="match status" value="1"/>
</dbReference>
<feature type="binding site" evidence="9">
    <location>
        <position position="255"/>
    </location>
    <ligand>
        <name>NADPH</name>
        <dbReference type="ChEBI" id="CHEBI:57783"/>
    </ligand>
</feature>
<evidence type="ECO:0000256" key="6">
    <source>
        <dbReference type="ARBA" id="ARBA00023211"/>
    </source>
</evidence>
<dbReference type="Proteomes" id="UP000584867">
    <property type="component" value="Unassembled WGS sequence"/>
</dbReference>
<evidence type="ECO:0000256" key="2">
    <source>
        <dbReference type="ARBA" id="ARBA00006825"/>
    </source>
</evidence>
<dbReference type="SUPFAM" id="SSF55347">
    <property type="entry name" value="Glyceraldehyde-3-phosphate dehydrogenase-like, C-terminal domain"/>
    <property type="match status" value="1"/>
</dbReference>
<comment type="catalytic activity">
    <reaction evidence="8">
        <text>2-C-methyl-D-erythritol 4-phosphate + NADP(+) = 1-deoxy-D-xylulose 5-phosphate + NADPH + H(+)</text>
        <dbReference type="Rhea" id="RHEA:13717"/>
        <dbReference type="ChEBI" id="CHEBI:15378"/>
        <dbReference type="ChEBI" id="CHEBI:57783"/>
        <dbReference type="ChEBI" id="CHEBI:57792"/>
        <dbReference type="ChEBI" id="CHEBI:58262"/>
        <dbReference type="ChEBI" id="CHEBI:58349"/>
        <dbReference type="EC" id="1.1.1.267"/>
    </reaction>
    <physiologicalReaction direction="right-to-left" evidence="8">
        <dbReference type="Rhea" id="RHEA:13719"/>
    </physiologicalReaction>
</comment>
<organism evidence="13 14">
    <name type="scientific">Granulicella mallensis</name>
    <dbReference type="NCBI Taxonomy" id="940614"/>
    <lineage>
        <taxon>Bacteria</taxon>
        <taxon>Pseudomonadati</taxon>
        <taxon>Acidobacteriota</taxon>
        <taxon>Terriglobia</taxon>
        <taxon>Terriglobales</taxon>
        <taxon>Acidobacteriaceae</taxon>
        <taxon>Granulicella</taxon>
    </lineage>
</organism>
<dbReference type="SUPFAM" id="SSF51735">
    <property type="entry name" value="NAD(P)-binding Rossmann-fold domains"/>
    <property type="match status" value="1"/>
</dbReference>
<dbReference type="NCBIfam" id="TIGR00243">
    <property type="entry name" value="Dxr"/>
    <property type="match status" value="1"/>
</dbReference>
<feature type="binding site" evidence="9">
    <location>
        <position position="271"/>
    </location>
    <ligand>
        <name>1-deoxy-D-xylulose 5-phosphate</name>
        <dbReference type="ChEBI" id="CHEBI:57792"/>
    </ligand>
</feature>
<evidence type="ECO:0000259" key="10">
    <source>
        <dbReference type="Pfam" id="PF02670"/>
    </source>
</evidence>
<evidence type="ECO:0000256" key="8">
    <source>
        <dbReference type="ARBA" id="ARBA00048543"/>
    </source>
</evidence>
<comment type="caution">
    <text evidence="9">Lacks conserved residue(s) required for the propagation of feature annotation.</text>
</comment>
<feature type="domain" description="1-deoxy-D-xylulose 5-phosphate reductoisomerase N-terminal" evidence="10">
    <location>
        <begin position="53"/>
        <end position="182"/>
    </location>
</feature>
<feature type="binding site" evidence="9">
    <location>
        <position position="202"/>
    </location>
    <ligand>
        <name>1-deoxy-D-xylulose 5-phosphate</name>
        <dbReference type="ChEBI" id="CHEBI:57792"/>
    </ligand>
</feature>
<evidence type="ECO:0000259" key="11">
    <source>
        <dbReference type="Pfam" id="PF08436"/>
    </source>
</evidence>
<evidence type="ECO:0000256" key="1">
    <source>
        <dbReference type="ARBA" id="ARBA00005094"/>
    </source>
</evidence>
<feature type="binding site" evidence="9">
    <location>
        <position position="201"/>
    </location>
    <ligand>
        <name>1-deoxy-D-xylulose 5-phosphate</name>
        <dbReference type="ChEBI" id="CHEBI:57792"/>
    </ligand>
</feature>
<dbReference type="GO" id="GO:0016853">
    <property type="term" value="F:isomerase activity"/>
    <property type="evidence" value="ECO:0007669"/>
    <property type="project" value="UniProtKB-KW"/>
</dbReference>
<feature type="binding site" evidence="9">
    <location>
        <position position="59"/>
    </location>
    <ligand>
        <name>NADPH</name>
        <dbReference type="ChEBI" id="CHEBI:57783"/>
    </ligand>
</feature>
<feature type="binding site" evidence="9">
    <location>
        <position position="267"/>
    </location>
    <ligand>
        <name>1-deoxy-D-xylulose 5-phosphate</name>
        <dbReference type="ChEBI" id="CHEBI:57792"/>
    </ligand>
</feature>
<comment type="function">
    <text evidence="9">Catalyzes the NADPH-dependent rearrangement and reduction of 1-deoxy-D-xylulose-5-phosphate (DXP) to 2-C-methyl-D-erythritol 4-phosphate (MEP).</text>
</comment>
<accession>A0A7W7ZRJ8</accession>
<feature type="binding site" evidence="9">
    <location>
        <position position="176"/>
    </location>
    <ligand>
        <name>NADPH</name>
        <dbReference type="ChEBI" id="CHEBI:57783"/>
    </ligand>
</feature>
<reference evidence="13 14" key="1">
    <citation type="submission" date="2020-08" db="EMBL/GenBank/DDBJ databases">
        <title>Genomic Encyclopedia of Type Strains, Phase IV (KMG-V): Genome sequencing to study the core and pangenomes of soil and plant-associated prokaryotes.</title>
        <authorList>
            <person name="Whitman W."/>
        </authorList>
    </citation>
    <scope>NUCLEOTIDE SEQUENCE [LARGE SCALE GENOMIC DNA]</scope>
    <source>
        <strain evidence="13 14">X5P3</strain>
    </source>
</reference>
<dbReference type="InterPro" id="IPR003821">
    <property type="entry name" value="DXP_reductoisomerase"/>
</dbReference>
<comment type="pathway">
    <text evidence="1 9">Isoprenoid biosynthesis; isopentenyl diphosphate biosynthesis via DXP pathway; isopentenyl diphosphate from 1-deoxy-D-xylulose 5-phosphate: step 1/6.</text>
</comment>
<feature type="binding site" evidence="9">
    <location>
        <position position="200"/>
    </location>
    <ligand>
        <name>Mn(2+)</name>
        <dbReference type="ChEBI" id="CHEBI:29035"/>
    </ligand>
</feature>
<comment type="cofactor">
    <cofactor evidence="9">
        <name>Mg(2+)</name>
        <dbReference type="ChEBI" id="CHEBI:18420"/>
    </cofactor>
    <cofactor evidence="9">
        <name>Mn(2+)</name>
        <dbReference type="ChEBI" id="CHEBI:29035"/>
    </cofactor>
</comment>
<feature type="domain" description="DXP reductoisomerase C-terminal" evidence="12">
    <location>
        <begin position="312"/>
        <end position="426"/>
    </location>
</feature>
<proteinExistence type="inferred from homology"/>
<dbReference type="Pfam" id="PF08436">
    <property type="entry name" value="DXP_redisom_C"/>
    <property type="match status" value="1"/>
</dbReference>
<dbReference type="Pfam" id="PF13288">
    <property type="entry name" value="DXPR_C"/>
    <property type="match status" value="1"/>
</dbReference>
<dbReference type="InterPro" id="IPR036291">
    <property type="entry name" value="NAD(P)-bd_dom_sf"/>
</dbReference>
<evidence type="ECO:0000256" key="9">
    <source>
        <dbReference type="HAMAP-Rule" id="MF_00183"/>
    </source>
</evidence>
<evidence type="ECO:0000256" key="4">
    <source>
        <dbReference type="ARBA" id="ARBA00022857"/>
    </source>
</evidence>
<feature type="domain" description="1-deoxy-D-xylulose 5-phosphate reductoisomerase C-terminal" evidence="11">
    <location>
        <begin position="196"/>
        <end position="279"/>
    </location>
</feature>
<dbReference type="PANTHER" id="PTHR30525:SF0">
    <property type="entry name" value="1-DEOXY-D-XYLULOSE 5-PHOSPHATE REDUCTOISOMERASE, CHLOROPLASTIC"/>
    <property type="match status" value="1"/>
</dbReference>
<keyword evidence="9" id="KW-0460">Magnesium</keyword>
<evidence type="ECO:0000313" key="14">
    <source>
        <dbReference type="Proteomes" id="UP000584867"/>
    </source>
</evidence>
<feature type="binding site" evidence="9">
    <location>
        <position position="87"/>
    </location>
    <ligand>
        <name>NADPH</name>
        <dbReference type="ChEBI" id="CHEBI:57783"/>
    </ligand>
</feature>
<comment type="similarity">
    <text evidence="2 9">Belongs to the DXR family.</text>
</comment>
<feature type="binding site" evidence="9">
    <location>
        <position position="262"/>
    </location>
    <ligand>
        <name>1-deoxy-D-xylulose 5-phosphate</name>
        <dbReference type="ChEBI" id="CHEBI:57792"/>
    </ligand>
</feature>
<evidence type="ECO:0000313" key="13">
    <source>
        <dbReference type="EMBL" id="MBB5064830.1"/>
    </source>
</evidence>
<feature type="binding site" evidence="9">
    <location>
        <position position="202"/>
    </location>
    <ligand>
        <name>Mn(2+)</name>
        <dbReference type="ChEBI" id="CHEBI:29035"/>
    </ligand>
</feature>
<keyword evidence="13" id="KW-0413">Isomerase</keyword>
<gene>
    <name evidence="9" type="primary">dxr</name>
    <name evidence="13" type="ORF">HDF15_003192</name>
</gene>
<feature type="binding site" evidence="9">
    <location>
        <position position="249"/>
    </location>
    <ligand>
        <name>1-deoxy-D-xylulose 5-phosphate</name>
        <dbReference type="ChEBI" id="CHEBI:57792"/>
    </ligand>
</feature>
<dbReference type="NCBIfam" id="NF009114">
    <property type="entry name" value="PRK12464.1"/>
    <property type="match status" value="1"/>
</dbReference>
<comment type="caution">
    <text evidence="13">The sequence shown here is derived from an EMBL/GenBank/DDBJ whole genome shotgun (WGS) entry which is preliminary data.</text>
</comment>
<dbReference type="GO" id="GO:0070402">
    <property type="term" value="F:NADPH binding"/>
    <property type="evidence" value="ECO:0007669"/>
    <property type="project" value="InterPro"/>
</dbReference>
<dbReference type="EMBL" id="JACHIO010000013">
    <property type="protein sequence ID" value="MBB5064830.1"/>
    <property type="molecule type" value="Genomic_DNA"/>
</dbReference>
<feature type="binding site" evidence="9">
    <location>
        <position position="61"/>
    </location>
    <ligand>
        <name>NADPH</name>
        <dbReference type="ChEBI" id="CHEBI:57783"/>
    </ligand>
</feature>
<keyword evidence="7 9" id="KW-0414">Isoprene biosynthesis</keyword>
<feature type="binding site" evidence="9">
    <location>
        <position position="226"/>
    </location>
    <ligand>
        <name>1-deoxy-D-xylulose 5-phosphate</name>
        <dbReference type="ChEBI" id="CHEBI:57792"/>
    </ligand>
</feature>
<dbReference type="PANTHER" id="PTHR30525">
    <property type="entry name" value="1-DEOXY-D-XYLULOSE 5-PHOSPHATE REDUCTOISOMERASE"/>
    <property type="match status" value="1"/>
</dbReference>
<dbReference type="InterPro" id="IPR013512">
    <property type="entry name" value="DXP_reductoisomerase_N"/>
</dbReference>
<dbReference type="Gene3D" id="1.10.1740.10">
    <property type="match status" value="1"/>
</dbReference>